<dbReference type="InterPro" id="IPR009729">
    <property type="entry name" value="Gal-3-0_sulfotransfrase"/>
</dbReference>
<dbReference type="GO" id="GO:0000139">
    <property type="term" value="C:Golgi membrane"/>
    <property type="evidence" value="ECO:0007669"/>
    <property type="project" value="UniProtKB-SubCell"/>
</dbReference>
<evidence type="ECO:0000313" key="10">
    <source>
        <dbReference type="Proteomes" id="UP000694844"/>
    </source>
</evidence>
<evidence type="ECO:0000313" key="11">
    <source>
        <dbReference type="RefSeq" id="XP_022307347.1"/>
    </source>
</evidence>
<keyword evidence="7" id="KW-0333">Golgi apparatus</keyword>
<keyword evidence="4" id="KW-0812">Transmembrane</keyword>
<dbReference type="Proteomes" id="UP000694844">
    <property type="component" value="Chromosome 1"/>
</dbReference>
<dbReference type="OrthoDB" id="514299at2759"/>
<comment type="similarity">
    <text evidence="2">Belongs to the galactose-3-O-sulfotransferase family.</text>
</comment>
<evidence type="ECO:0000256" key="8">
    <source>
        <dbReference type="ARBA" id="ARBA00023136"/>
    </source>
</evidence>
<evidence type="ECO:0000256" key="2">
    <source>
        <dbReference type="ARBA" id="ARBA00008124"/>
    </source>
</evidence>
<keyword evidence="10" id="KW-1185">Reference proteome</keyword>
<evidence type="ECO:0000256" key="7">
    <source>
        <dbReference type="ARBA" id="ARBA00023034"/>
    </source>
</evidence>
<keyword evidence="6" id="KW-1133">Transmembrane helix</keyword>
<gene>
    <name evidence="11" type="primary">LOC111113389</name>
</gene>
<keyword evidence="3" id="KW-0808">Transferase</keyword>
<evidence type="ECO:0000256" key="4">
    <source>
        <dbReference type="ARBA" id="ARBA00022692"/>
    </source>
</evidence>
<dbReference type="GeneID" id="111113389"/>
<sequence length="217" mass="25112">MVNRHLCVFVGLLLIVIVYLKTWSNIFPFPLEYATQNLRRYRTSRLTSHPSLTGEAHHHIAYLKVHKTGSSTAQTLFMRYGMDRNLTFVVGNNKSWFPNIISLNDTVISGYNIIPPPHGHHYDILCFHVVYNRSAFEGIMPKDTKYIGIVREPFLQFQSTLRYFNPETVFGDGRNLSTYLKSPKLFENPKEISFTNNRMAYDLDSQPPCFSSMIPLK</sequence>
<name>A0A8B8BVF4_CRAVI</name>
<evidence type="ECO:0000256" key="1">
    <source>
        <dbReference type="ARBA" id="ARBA00004323"/>
    </source>
</evidence>
<dbReference type="PANTHER" id="PTHR14647">
    <property type="entry name" value="GALACTOSE-3-O-SULFOTRANSFERASE"/>
    <property type="match status" value="1"/>
</dbReference>
<keyword evidence="5" id="KW-0735">Signal-anchor</keyword>
<reference evidence="10" key="1">
    <citation type="submission" date="2024-06" db="UniProtKB">
        <authorList>
            <consortium name="RefSeq"/>
        </authorList>
    </citation>
    <scope>NUCLEOTIDE SEQUENCE [LARGE SCALE GENOMIC DNA]</scope>
</reference>
<dbReference type="PANTHER" id="PTHR14647:SF87">
    <property type="entry name" value="PUTATIVE-RELATED"/>
    <property type="match status" value="1"/>
</dbReference>
<accession>A0A8B8BVF4</accession>
<dbReference type="GO" id="GO:0001733">
    <property type="term" value="F:galactosylceramide sulfotransferase activity"/>
    <property type="evidence" value="ECO:0007669"/>
    <property type="project" value="InterPro"/>
</dbReference>
<reference evidence="11" key="2">
    <citation type="submission" date="2025-08" db="UniProtKB">
        <authorList>
            <consortium name="RefSeq"/>
        </authorList>
    </citation>
    <scope>IDENTIFICATION</scope>
    <source>
        <tissue evidence="11">Whole sample</tissue>
    </source>
</reference>
<evidence type="ECO:0000256" key="5">
    <source>
        <dbReference type="ARBA" id="ARBA00022968"/>
    </source>
</evidence>
<dbReference type="RefSeq" id="XP_022307347.1">
    <property type="nucleotide sequence ID" value="XM_022451639.1"/>
</dbReference>
<evidence type="ECO:0000256" key="6">
    <source>
        <dbReference type="ARBA" id="ARBA00022989"/>
    </source>
</evidence>
<dbReference type="KEGG" id="cvn:111113389"/>
<protein>
    <submittedName>
        <fullName evidence="11">Galactose-3-O-sulfotransferase 4-like</fullName>
    </submittedName>
</protein>
<organism evidence="10 11">
    <name type="scientific">Crassostrea virginica</name>
    <name type="common">Eastern oyster</name>
    <dbReference type="NCBI Taxonomy" id="6565"/>
    <lineage>
        <taxon>Eukaryota</taxon>
        <taxon>Metazoa</taxon>
        <taxon>Spiralia</taxon>
        <taxon>Lophotrochozoa</taxon>
        <taxon>Mollusca</taxon>
        <taxon>Bivalvia</taxon>
        <taxon>Autobranchia</taxon>
        <taxon>Pteriomorphia</taxon>
        <taxon>Ostreida</taxon>
        <taxon>Ostreoidea</taxon>
        <taxon>Ostreidae</taxon>
        <taxon>Crassostrea</taxon>
    </lineage>
</organism>
<keyword evidence="9" id="KW-0325">Glycoprotein</keyword>
<comment type="subcellular location">
    <subcellularLocation>
        <location evidence="1">Golgi apparatus membrane</location>
        <topology evidence="1">Single-pass type II membrane protein</topology>
    </subcellularLocation>
</comment>
<dbReference type="Gene3D" id="3.40.50.300">
    <property type="entry name" value="P-loop containing nucleotide triphosphate hydrolases"/>
    <property type="match status" value="1"/>
</dbReference>
<keyword evidence="8" id="KW-0472">Membrane</keyword>
<evidence type="ECO:0000256" key="3">
    <source>
        <dbReference type="ARBA" id="ARBA00022679"/>
    </source>
</evidence>
<dbReference type="GO" id="GO:0009247">
    <property type="term" value="P:glycolipid biosynthetic process"/>
    <property type="evidence" value="ECO:0007669"/>
    <property type="project" value="InterPro"/>
</dbReference>
<proteinExistence type="inferred from homology"/>
<dbReference type="InterPro" id="IPR027417">
    <property type="entry name" value="P-loop_NTPase"/>
</dbReference>
<evidence type="ECO:0000256" key="9">
    <source>
        <dbReference type="ARBA" id="ARBA00023180"/>
    </source>
</evidence>
<dbReference type="Pfam" id="PF06990">
    <property type="entry name" value="Gal-3-0_sulfotr"/>
    <property type="match status" value="1"/>
</dbReference>
<dbReference type="SUPFAM" id="SSF52540">
    <property type="entry name" value="P-loop containing nucleoside triphosphate hydrolases"/>
    <property type="match status" value="1"/>
</dbReference>
<dbReference type="AlphaFoldDB" id="A0A8B8BVF4"/>